<evidence type="ECO:0000256" key="4">
    <source>
        <dbReference type="ARBA" id="ARBA00023136"/>
    </source>
</evidence>
<accession>A0ABD4B6M4</accession>
<evidence type="ECO:0000256" key="5">
    <source>
        <dbReference type="SAM" id="MobiDB-lite"/>
    </source>
</evidence>
<feature type="compositionally biased region" description="Basic and acidic residues" evidence="5">
    <location>
        <begin position="359"/>
        <end position="368"/>
    </location>
</feature>
<dbReference type="GO" id="GO:0016020">
    <property type="term" value="C:membrane"/>
    <property type="evidence" value="ECO:0007669"/>
    <property type="project" value="UniProtKB-SubCell"/>
</dbReference>
<reference evidence="8 9" key="1">
    <citation type="submission" date="2015-08" db="EMBL/GenBank/DDBJ databases">
        <title>Comparative genomics of Helicobacter pylori strains.</title>
        <authorList>
            <person name="Kumar N."/>
            <person name="Albert M.J."/>
            <person name="Al-Akbal H.M."/>
            <person name="Ahmed N."/>
        </authorList>
    </citation>
    <scope>NUCLEOTIDE SEQUENCE [LARGE SCALE GENOMIC DNA]</scope>
    <source>
        <strain evidence="8 9">59</strain>
    </source>
</reference>
<feature type="transmembrane region" description="Helical" evidence="6">
    <location>
        <begin position="159"/>
        <end position="180"/>
    </location>
</feature>
<dbReference type="InterPro" id="IPR032710">
    <property type="entry name" value="NTF2-like_dom_sf"/>
</dbReference>
<dbReference type="Proteomes" id="UP000037777">
    <property type="component" value="Unassembled WGS sequence"/>
</dbReference>
<name>A0ABD4B6M4_HELPX</name>
<evidence type="ECO:0000256" key="6">
    <source>
        <dbReference type="SAM" id="Phobius"/>
    </source>
</evidence>
<evidence type="ECO:0000313" key="9">
    <source>
        <dbReference type="Proteomes" id="UP000037777"/>
    </source>
</evidence>
<evidence type="ECO:0000256" key="2">
    <source>
        <dbReference type="ARBA" id="ARBA00022692"/>
    </source>
</evidence>
<dbReference type="Gene3D" id="3.10.450.230">
    <property type="entry name" value="VirB8 protein"/>
    <property type="match status" value="1"/>
</dbReference>
<keyword evidence="3 6" id="KW-1133">Transmembrane helix</keyword>
<comment type="caution">
    <text evidence="8">The sequence shown here is derived from an EMBL/GenBank/DDBJ whole genome shotgun (WGS) entry which is preliminary data.</text>
</comment>
<dbReference type="InterPro" id="IPR007430">
    <property type="entry name" value="VirB8"/>
</dbReference>
<evidence type="ECO:0000256" key="3">
    <source>
        <dbReference type="ARBA" id="ARBA00022989"/>
    </source>
</evidence>
<evidence type="ECO:0000256" key="1">
    <source>
        <dbReference type="ARBA" id="ARBA00004167"/>
    </source>
</evidence>
<comment type="subcellular location">
    <subcellularLocation>
        <location evidence="1">Membrane</location>
        <topology evidence="1">Single-pass membrane protein</topology>
    </subcellularLocation>
</comment>
<protein>
    <recommendedName>
        <fullName evidence="7">Bacterial virulence protein VirB8 domain-containing protein</fullName>
    </recommendedName>
</protein>
<dbReference type="CDD" id="cd16424">
    <property type="entry name" value="VirB8"/>
    <property type="match status" value="1"/>
</dbReference>
<dbReference type="SUPFAM" id="SSF54427">
    <property type="entry name" value="NTF2-like"/>
    <property type="match status" value="1"/>
</dbReference>
<dbReference type="EMBL" id="LIXH01000011">
    <property type="protein sequence ID" value="KOS34368.1"/>
    <property type="molecule type" value="Genomic_DNA"/>
</dbReference>
<feature type="region of interest" description="Disordered" evidence="5">
    <location>
        <begin position="359"/>
        <end position="391"/>
    </location>
</feature>
<dbReference type="RefSeq" id="WP_053575747.1">
    <property type="nucleotide sequence ID" value="NZ_LIXH01000011.1"/>
</dbReference>
<evidence type="ECO:0000259" key="7">
    <source>
        <dbReference type="Pfam" id="PF04335"/>
    </source>
</evidence>
<sequence length="391" mass="45688">MSNLQEIREHLKELENSFEIGSFSKEDIKEYAKCFFMGLSMLLEQQKEEQDKENKEKDYYKEEQDKENKEKDYYKEELIKSIQTNIAKNQELEKISFETWANKIQERVLPELERIVTHKLKDNVMPQLNSQLESFKKDELDLSSVFEIQRKNTQMAYRLAIGGLIGVISLSVALAFLMPLKQIEPYFIDFANSDKHFAVVQRADTKVDYGEAFLRNLVGSYITARETINHIDDKIRLNETIREQSSEEVWETLEQLVSGKGSIYSNSNMDREIKIINISIYKQGKQQNIAVADIVAKVFDKGYLISEKRYRVSLIYHFKPLIQFDYSSMPKNPTGFIVDKYSLSEIASIKALDKTYKKVERPHSKIEYKNNQNKENTQSPMPNSMNNEGQK</sequence>
<gene>
    <name evidence="8" type="ORF">AM496_01765</name>
</gene>
<evidence type="ECO:0000313" key="8">
    <source>
        <dbReference type="EMBL" id="KOS34368.1"/>
    </source>
</evidence>
<organism evidence="8 9">
    <name type="scientific">Helicobacter pylori</name>
    <name type="common">Campylobacter pylori</name>
    <dbReference type="NCBI Taxonomy" id="210"/>
    <lineage>
        <taxon>Bacteria</taxon>
        <taxon>Pseudomonadati</taxon>
        <taxon>Campylobacterota</taxon>
        <taxon>Epsilonproteobacteria</taxon>
        <taxon>Campylobacterales</taxon>
        <taxon>Helicobacteraceae</taxon>
        <taxon>Helicobacter</taxon>
    </lineage>
</organism>
<keyword evidence="4 6" id="KW-0472">Membrane</keyword>
<dbReference type="AlphaFoldDB" id="A0ABD4B6M4"/>
<keyword evidence="2 6" id="KW-0812">Transmembrane</keyword>
<proteinExistence type="predicted"/>
<feature type="compositionally biased region" description="Polar residues" evidence="5">
    <location>
        <begin position="369"/>
        <end position="391"/>
    </location>
</feature>
<feature type="domain" description="Bacterial virulence protein VirB8" evidence="7">
    <location>
        <begin position="149"/>
        <end position="345"/>
    </location>
</feature>
<dbReference type="Pfam" id="PF04335">
    <property type="entry name" value="VirB8"/>
    <property type="match status" value="1"/>
</dbReference>
<feature type="region of interest" description="Disordered" evidence="5">
    <location>
        <begin position="46"/>
        <end position="66"/>
    </location>
</feature>